<sequence length="109" mass="12106">MPACLIDPADLERLASSDTGSLQVTLYRSGQGLVPLEVCEDQDLARDEKMTELRSLIEHMKTMRDEYSIAYNEGLIDGRLKELRALGILSEEDVSTIEGEVAACVARLY</sequence>
<name>A0A2A3LXM2_PSEDL</name>
<comment type="caution">
    <text evidence="1">The sequence shown here is derived from an EMBL/GenBank/DDBJ whole genome shotgun (WGS) entry which is preliminary data.</text>
</comment>
<evidence type="ECO:0000313" key="1">
    <source>
        <dbReference type="EMBL" id="PBJ92494.1"/>
    </source>
</evidence>
<accession>A0A2A3LXM2</accession>
<dbReference type="EMBL" id="NTME01000047">
    <property type="protein sequence ID" value="PBJ92494.1"/>
    <property type="molecule type" value="Genomic_DNA"/>
</dbReference>
<organism evidence="1 2">
    <name type="scientific">Pseudomonas plecoglossicida</name>
    <dbReference type="NCBI Taxonomy" id="70775"/>
    <lineage>
        <taxon>Bacteria</taxon>
        <taxon>Pseudomonadati</taxon>
        <taxon>Pseudomonadota</taxon>
        <taxon>Gammaproteobacteria</taxon>
        <taxon>Pseudomonadales</taxon>
        <taxon>Pseudomonadaceae</taxon>
        <taxon>Pseudomonas</taxon>
    </lineage>
</organism>
<proteinExistence type="predicted"/>
<evidence type="ECO:0000313" key="2">
    <source>
        <dbReference type="Proteomes" id="UP000218102"/>
    </source>
</evidence>
<reference evidence="1 2" key="1">
    <citation type="submission" date="2017-09" db="EMBL/GenBank/DDBJ databases">
        <authorList>
            <person name="Ehlers B."/>
            <person name="Leendertz F.H."/>
        </authorList>
    </citation>
    <scope>NUCLEOTIDE SEQUENCE [LARGE SCALE GENOMIC DNA]</scope>
    <source>
        <strain evidence="1 2">DJ-1</strain>
    </source>
</reference>
<dbReference type="Proteomes" id="UP000218102">
    <property type="component" value="Unassembled WGS sequence"/>
</dbReference>
<dbReference type="AlphaFoldDB" id="A0A2A3LXM2"/>
<protein>
    <submittedName>
        <fullName evidence="1">Uncharacterized protein</fullName>
    </submittedName>
</protein>
<gene>
    <name evidence="1" type="ORF">CMV24_26575</name>
</gene>